<evidence type="ECO:0000256" key="7">
    <source>
        <dbReference type="ARBA" id="ARBA00022840"/>
    </source>
</evidence>
<evidence type="ECO:0000313" key="12">
    <source>
        <dbReference type="EMBL" id="GAA1525828.1"/>
    </source>
</evidence>
<gene>
    <name evidence="12" type="ORF">GCM10009827_048220</name>
</gene>
<comment type="caution">
    <text evidence="12">The sequence shown here is derived from an EMBL/GenBank/DDBJ whole genome shotgun (WGS) entry which is preliminary data.</text>
</comment>
<evidence type="ECO:0000313" key="13">
    <source>
        <dbReference type="Proteomes" id="UP001501470"/>
    </source>
</evidence>
<feature type="domain" description="Histidine kinase/HSP90-like ATPase" evidence="10">
    <location>
        <begin position="313"/>
        <end position="402"/>
    </location>
</feature>
<dbReference type="RefSeq" id="WP_344504316.1">
    <property type="nucleotide sequence ID" value="NZ_BAAAQD010000009.1"/>
</dbReference>
<dbReference type="InterPro" id="IPR036890">
    <property type="entry name" value="HATPase_C_sf"/>
</dbReference>
<evidence type="ECO:0000256" key="2">
    <source>
        <dbReference type="ARBA" id="ARBA00012438"/>
    </source>
</evidence>
<dbReference type="PANTHER" id="PTHR24421:SF10">
    <property type="entry name" value="NITRATE_NITRITE SENSOR PROTEIN NARQ"/>
    <property type="match status" value="1"/>
</dbReference>
<keyword evidence="9" id="KW-1133">Transmembrane helix</keyword>
<dbReference type="InterPro" id="IPR003594">
    <property type="entry name" value="HATPase_dom"/>
</dbReference>
<keyword evidence="9" id="KW-0472">Membrane</keyword>
<dbReference type="Pfam" id="PF07730">
    <property type="entry name" value="HisKA_3"/>
    <property type="match status" value="1"/>
</dbReference>
<keyword evidence="5" id="KW-0547">Nucleotide-binding</keyword>
<dbReference type="InterPro" id="IPR011712">
    <property type="entry name" value="Sig_transdc_His_kin_sub3_dim/P"/>
</dbReference>
<dbReference type="Pfam" id="PF02518">
    <property type="entry name" value="HATPase_c"/>
    <property type="match status" value="1"/>
</dbReference>
<protein>
    <recommendedName>
        <fullName evidence="2">histidine kinase</fullName>
        <ecNumber evidence="2">2.7.13.3</ecNumber>
    </recommendedName>
</protein>
<feature type="transmembrane region" description="Helical" evidence="9">
    <location>
        <begin position="156"/>
        <end position="175"/>
    </location>
</feature>
<dbReference type="CDD" id="cd16917">
    <property type="entry name" value="HATPase_UhpB-NarQ-NarX-like"/>
    <property type="match status" value="1"/>
</dbReference>
<organism evidence="12 13">
    <name type="scientific">Dactylosporangium maewongense</name>
    <dbReference type="NCBI Taxonomy" id="634393"/>
    <lineage>
        <taxon>Bacteria</taxon>
        <taxon>Bacillati</taxon>
        <taxon>Actinomycetota</taxon>
        <taxon>Actinomycetes</taxon>
        <taxon>Micromonosporales</taxon>
        <taxon>Micromonosporaceae</taxon>
        <taxon>Dactylosporangium</taxon>
    </lineage>
</organism>
<feature type="transmembrane region" description="Helical" evidence="9">
    <location>
        <begin position="114"/>
        <end position="136"/>
    </location>
</feature>
<evidence type="ECO:0000256" key="4">
    <source>
        <dbReference type="ARBA" id="ARBA00022679"/>
    </source>
</evidence>
<evidence type="ECO:0000256" key="5">
    <source>
        <dbReference type="ARBA" id="ARBA00022741"/>
    </source>
</evidence>
<evidence type="ECO:0000256" key="6">
    <source>
        <dbReference type="ARBA" id="ARBA00022777"/>
    </source>
</evidence>
<dbReference type="InterPro" id="IPR050482">
    <property type="entry name" value="Sensor_HK_TwoCompSys"/>
</dbReference>
<dbReference type="Gene3D" id="1.20.5.1930">
    <property type="match status" value="1"/>
</dbReference>
<name>A0ABP4LKA5_9ACTN</name>
<evidence type="ECO:0000259" key="11">
    <source>
        <dbReference type="Pfam" id="PF07730"/>
    </source>
</evidence>
<accession>A0ABP4LKA5</accession>
<dbReference type="EC" id="2.7.13.3" evidence="2"/>
<keyword evidence="8" id="KW-0902">Two-component regulatory system</keyword>
<dbReference type="Gene3D" id="3.30.565.10">
    <property type="entry name" value="Histidine kinase-like ATPase, C-terminal domain"/>
    <property type="match status" value="1"/>
</dbReference>
<keyword evidence="13" id="KW-1185">Reference proteome</keyword>
<keyword evidence="6" id="KW-0418">Kinase</keyword>
<evidence type="ECO:0000256" key="9">
    <source>
        <dbReference type="SAM" id="Phobius"/>
    </source>
</evidence>
<proteinExistence type="predicted"/>
<evidence type="ECO:0000256" key="8">
    <source>
        <dbReference type="ARBA" id="ARBA00023012"/>
    </source>
</evidence>
<keyword evidence="3" id="KW-0597">Phosphoprotein</keyword>
<evidence type="ECO:0000259" key="10">
    <source>
        <dbReference type="Pfam" id="PF02518"/>
    </source>
</evidence>
<keyword evidence="7" id="KW-0067">ATP-binding</keyword>
<feature type="domain" description="Signal transduction histidine kinase subgroup 3 dimerisation and phosphoacceptor" evidence="11">
    <location>
        <begin position="204"/>
        <end position="268"/>
    </location>
</feature>
<keyword evidence="9" id="KW-0812">Transmembrane</keyword>
<dbReference type="EMBL" id="BAAAQD010000009">
    <property type="protein sequence ID" value="GAA1525828.1"/>
    <property type="molecule type" value="Genomic_DNA"/>
</dbReference>
<keyword evidence="4" id="KW-0808">Transferase</keyword>
<dbReference type="Proteomes" id="UP001501470">
    <property type="component" value="Unassembled WGS sequence"/>
</dbReference>
<evidence type="ECO:0000256" key="3">
    <source>
        <dbReference type="ARBA" id="ARBA00022553"/>
    </source>
</evidence>
<feature type="transmembrane region" description="Helical" evidence="9">
    <location>
        <begin position="36"/>
        <end position="55"/>
    </location>
</feature>
<feature type="transmembrane region" description="Helical" evidence="9">
    <location>
        <begin position="84"/>
        <end position="102"/>
    </location>
</feature>
<dbReference type="SUPFAM" id="SSF55874">
    <property type="entry name" value="ATPase domain of HSP90 chaperone/DNA topoisomerase II/histidine kinase"/>
    <property type="match status" value="1"/>
</dbReference>
<evidence type="ECO:0000256" key="1">
    <source>
        <dbReference type="ARBA" id="ARBA00000085"/>
    </source>
</evidence>
<dbReference type="PANTHER" id="PTHR24421">
    <property type="entry name" value="NITRATE/NITRITE SENSOR PROTEIN NARX-RELATED"/>
    <property type="match status" value="1"/>
</dbReference>
<sequence length="406" mass="42020">MHRTLARRAALLPWAAAVTLAVIGVAEILLDSAFSAAPAVPAAALATVVAGTALAGRFPIAGSAIVAAAFPVAVAGGLNGPTGAAVLGFFLAPGWAGYQRAASWPPDTSRPSRFWSAGSWLAPLAAQLMASLGTWIAGRAAGSTVGGLAAMAWENLFFGLLCWGAWGVGLLARRLQDRAELLARLTTALDAERDAREHAIVAEERQRIARDMHDAVAHSISVMVLQLGAVRATLPAGTPQAEMLQGVERLGRESVRELHTLVGILRDTPDLLVAQPSIARAEELVAELRAAGLPVELTVDGDLTGVPRAQDISAYRVLQEALTNVLRHAGTAATSVHLHRATDRLTLTVDNVLPPTAPAPTPALDGGGHGLIGMRERIAVFSGTLTAGARPGGFTVRASFPLGTAS</sequence>
<reference evidence="13" key="1">
    <citation type="journal article" date="2019" name="Int. J. Syst. Evol. Microbiol.">
        <title>The Global Catalogue of Microorganisms (GCM) 10K type strain sequencing project: providing services to taxonomists for standard genome sequencing and annotation.</title>
        <authorList>
            <consortium name="The Broad Institute Genomics Platform"/>
            <consortium name="The Broad Institute Genome Sequencing Center for Infectious Disease"/>
            <person name="Wu L."/>
            <person name="Ma J."/>
        </authorList>
    </citation>
    <scope>NUCLEOTIDE SEQUENCE [LARGE SCALE GENOMIC DNA]</scope>
    <source>
        <strain evidence="13">JCM 15933</strain>
    </source>
</reference>
<comment type="catalytic activity">
    <reaction evidence="1">
        <text>ATP + protein L-histidine = ADP + protein N-phospho-L-histidine.</text>
        <dbReference type="EC" id="2.7.13.3"/>
    </reaction>
</comment>